<dbReference type="Pfam" id="PF00532">
    <property type="entry name" value="Peripla_BP_1"/>
    <property type="match status" value="1"/>
</dbReference>
<dbReference type="CDD" id="cd01392">
    <property type="entry name" value="HTH_LacI"/>
    <property type="match status" value="1"/>
</dbReference>
<dbReference type="PROSITE" id="PS50932">
    <property type="entry name" value="HTH_LACI_2"/>
    <property type="match status" value="1"/>
</dbReference>
<reference evidence="5 6" key="1">
    <citation type="submission" date="2021-06" db="EMBL/GenBank/DDBJ databases">
        <authorList>
            <person name="Sun Q."/>
            <person name="Li D."/>
        </authorList>
    </citation>
    <scope>NUCLEOTIDE SEQUENCE [LARGE SCALE GENOMIC DNA]</scope>
    <source>
        <strain evidence="5 6">MSJ-11</strain>
    </source>
</reference>
<gene>
    <name evidence="5" type="ORF">KQI86_17795</name>
</gene>
<dbReference type="InterPro" id="IPR000843">
    <property type="entry name" value="HTH_LacI"/>
</dbReference>
<organism evidence="5 6">
    <name type="scientific">Clostridium mobile</name>
    <dbReference type="NCBI Taxonomy" id="2841512"/>
    <lineage>
        <taxon>Bacteria</taxon>
        <taxon>Bacillati</taxon>
        <taxon>Bacillota</taxon>
        <taxon>Clostridia</taxon>
        <taxon>Eubacteriales</taxon>
        <taxon>Clostridiaceae</taxon>
        <taxon>Clostridium</taxon>
    </lineage>
</organism>
<dbReference type="InterPro" id="IPR001761">
    <property type="entry name" value="Peripla_BP/Lac1_sug-bd_dom"/>
</dbReference>
<dbReference type="PROSITE" id="PS00356">
    <property type="entry name" value="HTH_LACI_1"/>
    <property type="match status" value="1"/>
</dbReference>
<evidence type="ECO:0000259" key="4">
    <source>
        <dbReference type="PROSITE" id="PS50932"/>
    </source>
</evidence>
<protein>
    <submittedName>
        <fullName evidence="5">LacI family transcriptional regulator</fullName>
    </submittedName>
</protein>
<keyword evidence="1" id="KW-0805">Transcription regulation</keyword>
<dbReference type="Proteomes" id="UP000726170">
    <property type="component" value="Unassembled WGS sequence"/>
</dbReference>
<dbReference type="PANTHER" id="PTHR30146:SF148">
    <property type="entry name" value="HTH-TYPE TRANSCRIPTIONAL REPRESSOR PURR-RELATED"/>
    <property type="match status" value="1"/>
</dbReference>
<proteinExistence type="predicted"/>
<evidence type="ECO:0000313" key="5">
    <source>
        <dbReference type="EMBL" id="MBU5486174.1"/>
    </source>
</evidence>
<evidence type="ECO:0000313" key="6">
    <source>
        <dbReference type="Proteomes" id="UP000726170"/>
    </source>
</evidence>
<dbReference type="EMBL" id="JAHLQF010000004">
    <property type="protein sequence ID" value="MBU5486174.1"/>
    <property type="molecule type" value="Genomic_DNA"/>
</dbReference>
<dbReference type="PANTHER" id="PTHR30146">
    <property type="entry name" value="LACI-RELATED TRANSCRIPTIONAL REPRESSOR"/>
    <property type="match status" value="1"/>
</dbReference>
<keyword evidence="6" id="KW-1185">Reference proteome</keyword>
<dbReference type="RefSeq" id="WP_216440756.1">
    <property type="nucleotide sequence ID" value="NZ_JAHLQF010000004.1"/>
</dbReference>
<evidence type="ECO:0000256" key="1">
    <source>
        <dbReference type="ARBA" id="ARBA00023015"/>
    </source>
</evidence>
<keyword evidence="3" id="KW-0804">Transcription</keyword>
<dbReference type="CDD" id="cd06267">
    <property type="entry name" value="PBP1_LacI_sugar_binding-like"/>
    <property type="match status" value="1"/>
</dbReference>
<sequence>MSITIKDIAKEANVSIATVSRVINNKEDGVSKETREKILQIMKKHNYIPSSIARGLVTKKTNIIGLVLPDINNPFFPGIVRGVEDAANEYGYNIILCNTDDNENKEKTYIQILKEKCVDGIIYTSTLYNNGENINLLYKHKIPFVSMDRNTNIDNIPFVATNGEAGMFKIVEYLLKNGHTEIAYISGKRGATFNCGRLKGYKKALEKYGVPIREEFIKYGDYKITSGIKCMEELLECSNKFTAVACENDLMAIGALEVLNSRKINVPGEVSVTGYDNIFFSKATFPKLTTVSQPTYQMGYKAVELLMKIINKEEVKEREIILNTDLIIRDSVSKRGDFIGDFSYRQY</sequence>
<dbReference type="SMART" id="SM00354">
    <property type="entry name" value="HTH_LACI"/>
    <property type="match status" value="1"/>
</dbReference>
<feature type="domain" description="HTH lacI-type" evidence="4">
    <location>
        <begin position="3"/>
        <end position="58"/>
    </location>
</feature>
<name>A0ABS6EP57_9CLOT</name>
<keyword evidence="2" id="KW-0238">DNA-binding</keyword>
<comment type="caution">
    <text evidence="5">The sequence shown here is derived from an EMBL/GenBank/DDBJ whole genome shotgun (WGS) entry which is preliminary data.</text>
</comment>
<evidence type="ECO:0000256" key="3">
    <source>
        <dbReference type="ARBA" id="ARBA00023163"/>
    </source>
</evidence>
<evidence type="ECO:0000256" key="2">
    <source>
        <dbReference type="ARBA" id="ARBA00023125"/>
    </source>
</evidence>
<dbReference type="Pfam" id="PF00356">
    <property type="entry name" value="LacI"/>
    <property type="match status" value="1"/>
</dbReference>
<accession>A0ABS6EP57</accession>